<proteinExistence type="predicted"/>
<dbReference type="EMBL" id="FTPS01000001">
    <property type="protein sequence ID" value="SIT74580.1"/>
    <property type="molecule type" value="Genomic_DNA"/>
</dbReference>
<dbReference type="RefSeq" id="WP_076646428.1">
    <property type="nucleotide sequence ID" value="NZ_FTPS01000001.1"/>
</dbReference>
<dbReference type="Proteomes" id="UP000192455">
    <property type="component" value="Unassembled WGS sequence"/>
</dbReference>
<dbReference type="AlphaFoldDB" id="A0A1R3WC13"/>
<accession>A0A1R3WC13</accession>
<organism evidence="1 2">
    <name type="scientific">Pontibaca methylaminivorans</name>
    <dbReference type="NCBI Taxonomy" id="515897"/>
    <lineage>
        <taxon>Bacteria</taxon>
        <taxon>Pseudomonadati</taxon>
        <taxon>Pseudomonadota</taxon>
        <taxon>Alphaproteobacteria</taxon>
        <taxon>Rhodobacterales</taxon>
        <taxon>Roseobacteraceae</taxon>
        <taxon>Pontibaca</taxon>
    </lineage>
</organism>
<sequence>MSAKPKAPARSAARRPLFVECDDCGHAWVAAFLPLAMADLARILDGVRCAHCEGRKISALPTEKEIDQ</sequence>
<protein>
    <submittedName>
        <fullName evidence="1">Uncharacterized protein</fullName>
    </submittedName>
</protein>
<name>A0A1R3WC13_9RHOB</name>
<dbReference type="STRING" id="515897.SAMN05421849_0181"/>
<gene>
    <name evidence="1" type="ORF">SAMN05421849_0181</name>
</gene>
<evidence type="ECO:0000313" key="1">
    <source>
        <dbReference type="EMBL" id="SIT74580.1"/>
    </source>
</evidence>
<evidence type="ECO:0000313" key="2">
    <source>
        <dbReference type="Proteomes" id="UP000192455"/>
    </source>
</evidence>
<reference evidence="1 2" key="1">
    <citation type="submission" date="2017-01" db="EMBL/GenBank/DDBJ databases">
        <authorList>
            <person name="Mah S.A."/>
            <person name="Swanson W.J."/>
            <person name="Moy G.W."/>
            <person name="Vacquier V.D."/>
        </authorList>
    </citation>
    <scope>NUCLEOTIDE SEQUENCE [LARGE SCALE GENOMIC DNA]</scope>
    <source>
        <strain evidence="1 2">DSM 21219</strain>
    </source>
</reference>
<keyword evidence="2" id="KW-1185">Reference proteome</keyword>